<dbReference type="GO" id="GO:0097524">
    <property type="term" value="C:sperm plasma membrane"/>
    <property type="evidence" value="ECO:0007669"/>
    <property type="project" value="TreeGrafter"/>
</dbReference>
<dbReference type="AlphaFoldDB" id="A0A914HUW3"/>
<dbReference type="SUPFAM" id="SSF53474">
    <property type="entry name" value="alpha/beta-Hydrolases"/>
    <property type="match status" value="1"/>
</dbReference>
<evidence type="ECO:0000313" key="3">
    <source>
        <dbReference type="WBParaSite" id="Gr19_v10_g421.t1"/>
    </source>
</evidence>
<dbReference type="PANTHER" id="PTHR10794:SF45">
    <property type="entry name" value="MONOACYLGLYCEROL LIPASE ABHD2"/>
    <property type="match status" value="1"/>
</dbReference>
<dbReference type="GO" id="GO:0036126">
    <property type="term" value="C:sperm flagellum"/>
    <property type="evidence" value="ECO:0007669"/>
    <property type="project" value="TreeGrafter"/>
</dbReference>
<dbReference type="PANTHER" id="PTHR10794">
    <property type="entry name" value="ABHYDROLASE DOMAIN-CONTAINING PROTEIN"/>
    <property type="match status" value="1"/>
</dbReference>
<evidence type="ECO:0000313" key="2">
    <source>
        <dbReference type="Proteomes" id="UP000887572"/>
    </source>
</evidence>
<name>A0A914HUW3_GLORO</name>
<reference evidence="3" key="1">
    <citation type="submission" date="2022-11" db="UniProtKB">
        <authorList>
            <consortium name="WormBaseParasite"/>
        </authorList>
    </citation>
    <scope>IDENTIFICATION</scope>
</reference>
<protein>
    <submittedName>
        <fullName evidence="3">AB hydrolase-1 domain-containing protein</fullName>
    </submittedName>
</protein>
<dbReference type="GO" id="GO:0051792">
    <property type="term" value="P:medium-chain fatty acid biosynthetic process"/>
    <property type="evidence" value="ECO:0007669"/>
    <property type="project" value="TreeGrafter"/>
</dbReference>
<accession>A0A914HUW3</accession>
<dbReference type="InterPro" id="IPR029058">
    <property type="entry name" value="AB_hydrolase_fold"/>
</dbReference>
<dbReference type="GO" id="GO:0043401">
    <property type="term" value="P:steroid hormone receptor signaling pathway"/>
    <property type="evidence" value="ECO:0007669"/>
    <property type="project" value="TreeGrafter"/>
</dbReference>
<organism evidence="2 3">
    <name type="scientific">Globodera rostochiensis</name>
    <name type="common">Golden nematode worm</name>
    <name type="synonym">Heterodera rostochiensis</name>
    <dbReference type="NCBI Taxonomy" id="31243"/>
    <lineage>
        <taxon>Eukaryota</taxon>
        <taxon>Metazoa</taxon>
        <taxon>Ecdysozoa</taxon>
        <taxon>Nematoda</taxon>
        <taxon>Chromadorea</taxon>
        <taxon>Rhabditida</taxon>
        <taxon>Tylenchina</taxon>
        <taxon>Tylenchomorpha</taxon>
        <taxon>Tylenchoidea</taxon>
        <taxon>Heteroderidae</taxon>
        <taxon>Heteroderinae</taxon>
        <taxon>Globodera</taxon>
    </lineage>
</organism>
<sequence>MQFVFSLAPSFEALLASPGYAIFFIFLLLIARFLKLTSFDEKPRITRRKNKRQNSSRKCSEEDDQCAKIDLGELFGQCSILQEPYTPPAIWGRNGHIQTMAYGLLGHHSLRRTFDNRHLLRLLDGTTATFDVFEPVCAHQNGGDFTLVFCPGIANCSESNYIRTCVHLVQEKAYFTEDFFIWRKRMGANVLTNCFAGLDREICSRVLLGISVCQGYCASDGASLLFDWEGGRRLYNYIITENLKRLLRRNYTMAVQPYVRTGLVDEQKLWSSTSLLWFDECYSRRVHNFTSDIKIPMIFVNTLDDPLVPEALWDPVRQLCESHPLHSFVLLKHGGHLGFLEGNSLRPRSVTWLDRFILEMAEAARAHVEQSEMSATGTSFEEASE</sequence>
<proteinExistence type="inferred from homology"/>
<dbReference type="GO" id="GO:0051793">
    <property type="term" value="P:medium-chain fatty acid catabolic process"/>
    <property type="evidence" value="ECO:0007669"/>
    <property type="project" value="TreeGrafter"/>
</dbReference>
<dbReference type="GO" id="GO:0008126">
    <property type="term" value="F:acetylesterase activity"/>
    <property type="evidence" value="ECO:0007669"/>
    <property type="project" value="TreeGrafter"/>
</dbReference>
<dbReference type="InterPro" id="IPR050960">
    <property type="entry name" value="AB_hydrolase_4_sf"/>
</dbReference>
<dbReference type="GO" id="GO:0048240">
    <property type="term" value="P:sperm capacitation"/>
    <property type="evidence" value="ECO:0007669"/>
    <property type="project" value="TreeGrafter"/>
</dbReference>
<comment type="similarity">
    <text evidence="1">Belongs to the AB hydrolase superfamily. AB hydrolase 4 family.</text>
</comment>
<dbReference type="GO" id="GO:0047372">
    <property type="term" value="F:monoacylglycerol lipase activity"/>
    <property type="evidence" value="ECO:0007669"/>
    <property type="project" value="TreeGrafter"/>
</dbReference>
<dbReference type="GO" id="GO:0046464">
    <property type="term" value="P:acylglycerol catabolic process"/>
    <property type="evidence" value="ECO:0007669"/>
    <property type="project" value="TreeGrafter"/>
</dbReference>
<dbReference type="Proteomes" id="UP000887572">
    <property type="component" value="Unplaced"/>
</dbReference>
<dbReference type="WBParaSite" id="Gr19_v10_g421.t1">
    <property type="protein sequence ID" value="Gr19_v10_g421.t1"/>
    <property type="gene ID" value="Gr19_v10_g421"/>
</dbReference>
<keyword evidence="2" id="KW-1185">Reference proteome</keyword>
<evidence type="ECO:0000256" key="1">
    <source>
        <dbReference type="ARBA" id="ARBA00010884"/>
    </source>
</evidence>